<protein>
    <submittedName>
        <fullName evidence="1">Uncharacterized protein</fullName>
    </submittedName>
</protein>
<evidence type="ECO:0000313" key="2">
    <source>
        <dbReference type="Proteomes" id="UP000016934"/>
    </source>
</evidence>
<dbReference type="HOGENOM" id="CLU_2775774_0_0_1"/>
<dbReference type="KEGG" id="bsc:COCSADRAFT_301721"/>
<name>M2RJ38_COCSN</name>
<dbReference type="STRING" id="665912.M2RJ38"/>
<dbReference type="OrthoDB" id="407832at2759"/>
<dbReference type="AlphaFoldDB" id="M2RJ38"/>
<evidence type="ECO:0000313" key="1">
    <source>
        <dbReference type="EMBL" id="EMD66734.1"/>
    </source>
</evidence>
<dbReference type="RefSeq" id="XP_007698144.1">
    <property type="nucleotide sequence ID" value="XM_007699954.1"/>
</dbReference>
<dbReference type="GeneID" id="19136188"/>
<proteinExistence type="predicted"/>
<accession>M2RJ38</accession>
<dbReference type="EMBL" id="KB445640">
    <property type="protein sequence ID" value="EMD66734.1"/>
    <property type="molecule type" value="Genomic_DNA"/>
</dbReference>
<dbReference type="Proteomes" id="UP000016934">
    <property type="component" value="Unassembled WGS sequence"/>
</dbReference>
<reference evidence="1 2" key="1">
    <citation type="journal article" date="2012" name="PLoS Pathog.">
        <title>Diverse lifestyles and strategies of plant pathogenesis encoded in the genomes of eighteen Dothideomycetes fungi.</title>
        <authorList>
            <person name="Ohm R.A."/>
            <person name="Feau N."/>
            <person name="Henrissat B."/>
            <person name="Schoch C.L."/>
            <person name="Horwitz B.A."/>
            <person name="Barry K.W."/>
            <person name="Condon B.J."/>
            <person name="Copeland A.C."/>
            <person name="Dhillon B."/>
            <person name="Glaser F."/>
            <person name="Hesse C.N."/>
            <person name="Kosti I."/>
            <person name="LaButti K."/>
            <person name="Lindquist E.A."/>
            <person name="Lucas S."/>
            <person name="Salamov A.A."/>
            <person name="Bradshaw R.E."/>
            <person name="Ciuffetti L."/>
            <person name="Hamelin R.C."/>
            <person name="Kema G.H.J."/>
            <person name="Lawrence C."/>
            <person name="Scott J.A."/>
            <person name="Spatafora J.W."/>
            <person name="Turgeon B.G."/>
            <person name="de Wit P.J.G.M."/>
            <person name="Zhong S."/>
            <person name="Goodwin S.B."/>
            <person name="Grigoriev I.V."/>
        </authorList>
    </citation>
    <scope>NUCLEOTIDE SEQUENCE [LARGE SCALE GENOMIC DNA]</scope>
    <source>
        <strain evidence="2">ND90Pr / ATCC 201652</strain>
    </source>
</reference>
<reference evidence="2" key="2">
    <citation type="journal article" date="2013" name="PLoS Genet.">
        <title>Comparative genome structure, secondary metabolite, and effector coding capacity across Cochliobolus pathogens.</title>
        <authorList>
            <person name="Condon B.J."/>
            <person name="Leng Y."/>
            <person name="Wu D."/>
            <person name="Bushley K.E."/>
            <person name="Ohm R.A."/>
            <person name="Otillar R."/>
            <person name="Martin J."/>
            <person name="Schackwitz W."/>
            <person name="Grimwood J."/>
            <person name="MohdZainudin N."/>
            <person name="Xue C."/>
            <person name="Wang R."/>
            <person name="Manning V.A."/>
            <person name="Dhillon B."/>
            <person name="Tu Z.J."/>
            <person name="Steffenson B.J."/>
            <person name="Salamov A."/>
            <person name="Sun H."/>
            <person name="Lowry S."/>
            <person name="LaButti K."/>
            <person name="Han J."/>
            <person name="Copeland A."/>
            <person name="Lindquist E."/>
            <person name="Barry K."/>
            <person name="Schmutz J."/>
            <person name="Baker S.E."/>
            <person name="Ciuffetti L.M."/>
            <person name="Grigoriev I.V."/>
            <person name="Zhong S."/>
            <person name="Turgeon B.G."/>
        </authorList>
    </citation>
    <scope>NUCLEOTIDE SEQUENCE [LARGE SCALE GENOMIC DNA]</scope>
    <source>
        <strain evidence="2">ND90Pr / ATCC 201652</strain>
    </source>
</reference>
<gene>
    <name evidence="1" type="ORF">COCSADRAFT_301721</name>
</gene>
<keyword evidence="2" id="KW-1185">Reference proteome</keyword>
<sequence>MSVSLSPGAQPKKTNYRVRFRHGVFPDAEGQATRADIKKYDYFFAAGQRWVGTEGKCMFKPPVESLLSD</sequence>
<organism evidence="1 2">
    <name type="scientific">Cochliobolus sativus (strain ND90Pr / ATCC 201652)</name>
    <name type="common">Common root rot and spot blotch fungus</name>
    <name type="synonym">Bipolaris sorokiniana</name>
    <dbReference type="NCBI Taxonomy" id="665912"/>
    <lineage>
        <taxon>Eukaryota</taxon>
        <taxon>Fungi</taxon>
        <taxon>Dikarya</taxon>
        <taxon>Ascomycota</taxon>
        <taxon>Pezizomycotina</taxon>
        <taxon>Dothideomycetes</taxon>
        <taxon>Pleosporomycetidae</taxon>
        <taxon>Pleosporales</taxon>
        <taxon>Pleosporineae</taxon>
        <taxon>Pleosporaceae</taxon>
        <taxon>Bipolaris</taxon>
    </lineage>
</organism>